<reference evidence="1 2" key="1">
    <citation type="journal article" date="2016" name="Mol. Biol. Evol.">
        <title>Genome-Wide Survey of Gut Fungi (Harpellales) Reveals the First Horizontally Transferred Ubiquitin Gene from a Mosquito Host.</title>
        <authorList>
            <person name="Wang Y."/>
            <person name="White M.M."/>
            <person name="Kvist S."/>
            <person name="Moncalvo J.M."/>
        </authorList>
    </citation>
    <scope>NUCLEOTIDE SEQUENCE [LARGE SCALE GENOMIC DNA]</scope>
    <source>
        <strain evidence="1 2">ALG-7-W6</strain>
    </source>
</reference>
<gene>
    <name evidence="1" type="ORF">AYI68_g1565</name>
</gene>
<sequence>MGFLDSGTDSITKLEYLDNIPFKISGSEFVSDYQSIKRINSELGKITSKKEAYFNETFGHGIYKKADKDLSHSLSNYAENVENDPLFNKSAYQRRDLKLRLESRLQLQLNKFSKPSFTKPIETNFHTQIAPPLTSESPPLDFEITNPIPLPLHTFQERFKNEKSLPKIPQDIQINSILANYSGNHFLISRNNEELKVNFSRYLVSGEFDLVDSQKSDYGLLLGSILSIFREDILSYVKNTLFETYRSSYLLKKMEST</sequence>
<evidence type="ECO:0000313" key="1">
    <source>
        <dbReference type="EMBL" id="OLY84277.1"/>
    </source>
</evidence>
<dbReference type="EMBL" id="LSSL01000552">
    <property type="protein sequence ID" value="OLY84277.1"/>
    <property type="molecule type" value="Genomic_DNA"/>
</dbReference>
<dbReference type="Proteomes" id="UP000187455">
    <property type="component" value="Unassembled WGS sequence"/>
</dbReference>
<organism evidence="1 2">
    <name type="scientific">Smittium mucronatum</name>
    <dbReference type="NCBI Taxonomy" id="133383"/>
    <lineage>
        <taxon>Eukaryota</taxon>
        <taxon>Fungi</taxon>
        <taxon>Fungi incertae sedis</taxon>
        <taxon>Zoopagomycota</taxon>
        <taxon>Kickxellomycotina</taxon>
        <taxon>Harpellomycetes</taxon>
        <taxon>Harpellales</taxon>
        <taxon>Legeriomycetaceae</taxon>
        <taxon>Smittium</taxon>
    </lineage>
</organism>
<dbReference type="AlphaFoldDB" id="A0A1R0H564"/>
<accession>A0A1R0H564</accession>
<evidence type="ECO:0000313" key="2">
    <source>
        <dbReference type="Proteomes" id="UP000187455"/>
    </source>
</evidence>
<keyword evidence="2" id="KW-1185">Reference proteome</keyword>
<name>A0A1R0H564_9FUNG</name>
<proteinExistence type="predicted"/>
<comment type="caution">
    <text evidence="1">The sequence shown here is derived from an EMBL/GenBank/DDBJ whole genome shotgun (WGS) entry which is preliminary data.</text>
</comment>
<protein>
    <submittedName>
        <fullName evidence="1">Uncharacterized protein</fullName>
    </submittedName>
</protein>